<evidence type="ECO:0000256" key="2">
    <source>
        <dbReference type="ARBA" id="ARBA00022692"/>
    </source>
</evidence>
<dbReference type="AlphaFoldDB" id="A0A397T7Q0"/>
<feature type="compositionally biased region" description="Polar residues" evidence="12">
    <location>
        <begin position="45"/>
        <end position="75"/>
    </location>
</feature>
<sequence length="410" mass="48080">MKPLHFSKAEISLFSTKFRHDPLQYRYYILNRKGLNNLIIKTHYSSDTNAPPRTNKNIITTSSGPSTTKNGLTNSPEEDTSKTPTKISKFKNDKGQLLTERIREITNSIKIQNTQQAFNTASKILNEVTGYSEVEKLKEKVIQQEKEFVDTRQRLASAKSAYEEAVTKQSNTQREINDLLQRKHQWSNEDVVKFTELYQNEHLNKRETAAAKEEFRKCEEQVEKEYTDLTRSIMMRYHEEQVWSDKIRSTSTYGTIALMTLNVILFVCVQTIFEPHKRQKLADKFEELLIKKLDKDEENAIFRKLFQKFEQMDERISQLNYPFTFRKQNASIVEFETKQNDIKSKSLPENELIIDDNLLEDTDKSIETYGPKNDILLTRSELDKIKILYTLMGAGAGWLLSFIFFERFNR</sequence>
<evidence type="ECO:0000256" key="5">
    <source>
        <dbReference type="ARBA" id="ARBA00022989"/>
    </source>
</evidence>
<comment type="caution">
    <text evidence="10">Lacks conserved residue(s) required for the propagation of feature annotation.</text>
</comment>
<organism evidence="13 14">
    <name type="scientific">Glomus cerebriforme</name>
    <dbReference type="NCBI Taxonomy" id="658196"/>
    <lineage>
        <taxon>Eukaryota</taxon>
        <taxon>Fungi</taxon>
        <taxon>Fungi incertae sedis</taxon>
        <taxon>Mucoromycota</taxon>
        <taxon>Glomeromycotina</taxon>
        <taxon>Glomeromycetes</taxon>
        <taxon>Glomerales</taxon>
        <taxon>Glomeraceae</taxon>
        <taxon>Glomus</taxon>
    </lineage>
</organism>
<evidence type="ECO:0000256" key="7">
    <source>
        <dbReference type="ARBA" id="ARBA00023128"/>
    </source>
</evidence>
<evidence type="ECO:0000256" key="3">
    <source>
        <dbReference type="ARBA" id="ARBA00022792"/>
    </source>
</evidence>
<keyword evidence="8 10" id="KW-0472">Membrane</keyword>
<proteinExistence type="inferred from homology"/>
<feature type="region of interest" description="Disordered" evidence="12">
    <location>
        <begin position="45"/>
        <end position="85"/>
    </location>
</feature>
<reference evidence="13 14" key="1">
    <citation type="submission" date="2018-06" db="EMBL/GenBank/DDBJ databases">
        <title>Comparative genomics reveals the genomic features of Rhizophagus irregularis, R. cerebriforme, R. diaphanum and Gigaspora rosea, and their symbiotic lifestyle signature.</title>
        <authorList>
            <person name="Morin E."/>
            <person name="San Clemente H."/>
            <person name="Chen E.C.H."/>
            <person name="De La Providencia I."/>
            <person name="Hainaut M."/>
            <person name="Kuo A."/>
            <person name="Kohler A."/>
            <person name="Murat C."/>
            <person name="Tang N."/>
            <person name="Roy S."/>
            <person name="Loubradou J."/>
            <person name="Henrissat B."/>
            <person name="Grigoriev I.V."/>
            <person name="Corradi N."/>
            <person name="Roux C."/>
            <person name="Martin F.M."/>
        </authorList>
    </citation>
    <scope>NUCLEOTIDE SEQUENCE [LARGE SCALE GENOMIC DNA]</scope>
    <source>
        <strain evidence="13 14">DAOM 227022</strain>
    </source>
</reference>
<name>A0A397T7Q0_9GLOM</name>
<gene>
    <name evidence="13" type="ORF">C1645_691739</name>
</gene>
<keyword evidence="4 10" id="KW-0809">Transit peptide</keyword>
<keyword evidence="7 10" id="KW-0496">Mitochondrion</keyword>
<dbReference type="Proteomes" id="UP000265703">
    <property type="component" value="Unassembled WGS sequence"/>
</dbReference>
<dbReference type="InterPro" id="IPR008839">
    <property type="entry name" value="MDM33_fungi"/>
</dbReference>
<evidence type="ECO:0000256" key="4">
    <source>
        <dbReference type="ARBA" id="ARBA00022946"/>
    </source>
</evidence>
<evidence type="ECO:0000256" key="9">
    <source>
        <dbReference type="ARBA" id="ARBA00024807"/>
    </source>
</evidence>
<evidence type="ECO:0000256" key="11">
    <source>
        <dbReference type="SAM" id="Coils"/>
    </source>
</evidence>
<feature type="coiled-coil region" evidence="11">
    <location>
        <begin position="134"/>
        <end position="189"/>
    </location>
</feature>
<dbReference type="OrthoDB" id="5595506at2759"/>
<evidence type="ECO:0000256" key="10">
    <source>
        <dbReference type="RuleBase" id="RU364128"/>
    </source>
</evidence>
<keyword evidence="2 10" id="KW-0812">Transmembrane</keyword>
<evidence type="ECO:0000313" key="13">
    <source>
        <dbReference type="EMBL" id="RIA92365.1"/>
    </source>
</evidence>
<dbReference type="GO" id="GO:0007007">
    <property type="term" value="P:inner mitochondrial membrane organization"/>
    <property type="evidence" value="ECO:0007669"/>
    <property type="project" value="TreeGrafter"/>
</dbReference>
<dbReference type="GO" id="GO:0005743">
    <property type="term" value="C:mitochondrial inner membrane"/>
    <property type="evidence" value="ECO:0007669"/>
    <property type="project" value="UniProtKB-SubCell"/>
</dbReference>
<dbReference type="PANTHER" id="PTHR31961">
    <property type="entry name" value="SENSITIVE TO HIGH EXPRESSION PROTEIN 9, MITOCHONDRIAL"/>
    <property type="match status" value="1"/>
</dbReference>
<protein>
    <recommendedName>
        <fullName evidence="10">Sensitive to high expression protein 9, mitochondrial</fullName>
    </recommendedName>
</protein>
<evidence type="ECO:0000256" key="1">
    <source>
        <dbReference type="ARBA" id="ARBA00007472"/>
    </source>
</evidence>
<evidence type="ECO:0000256" key="8">
    <source>
        <dbReference type="ARBA" id="ARBA00023136"/>
    </source>
</evidence>
<comment type="subcellular location">
    <subcellularLocation>
        <location evidence="10">Mitochondrion inner membrane</location>
        <topology evidence="10">Multi-pass membrane protein</topology>
    </subcellularLocation>
</comment>
<evidence type="ECO:0000256" key="6">
    <source>
        <dbReference type="ARBA" id="ARBA00023054"/>
    </source>
</evidence>
<keyword evidence="3 10" id="KW-0999">Mitochondrion inner membrane</keyword>
<dbReference type="EMBL" id="QKYT01000128">
    <property type="protein sequence ID" value="RIA92365.1"/>
    <property type="molecule type" value="Genomic_DNA"/>
</dbReference>
<comment type="caution">
    <text evidence="13">The sequence shown here is derived from an EMBL/GenBank/DDBJ whole genome shotgun (WGS) entry which is preliminary data.</text>
</comment>
<keyword evidence="14" id="KW-1185">Reference proteome</keyword>
<comment type="function">
    <text evidence="9">Required for the maintenance of the structure of the mitochondrial inner membrane. Involved in mitochondrial morphology. Causes growth arrest when highly overexpressed.</text>
</comment>
<keyword evidence="5 10" id="KW-1133">Transmembrane helix</keyword>
<dbReference type="PANTHER" id="PTHR31961:SF3">
    <property type="entry name" value="SENSITIVE TO HIGH EXPRESSION PROTEIN 9, MITOCHONDRIAL"/>
    <property type="match status" value="1"/>
</dbReference>
<dbReference type="Pfam" id="PF05546">
    <property type="entry name" value="She9_MDM33"/>
    <property type="match status" value="1"/>
</dbReference>
<accession>A0A397T7Q0</accession>
<keyword evidence="6 11" id="KW-0175">Coiled coil</keyword>
<comment type="similarity">
    <text evidence="1 10">Belongs to the SHE9 family.</text>
</comment>
<evidence type="ECO:0000313" key="14">
    <source>
        <dbReference type="Proteomes" id="UP000265703"/>
    </source>
</evidence>
<evidence type="ECO:0000256" key="12">
    <source>
        <dbReference type="SAM" id="MobiDB-lite"/>
    </source>
</evidence>
<comment type="subunit">
    <text evidence="10">Homooligomer.</text>
</comment>
<feature type="transmembrane region" description="Helical" evidence="10">
    <location>
        <begin position="387"/>
        <end position="405"/>
    </location>
</feature>